<proteinExistence type="predicted"/>
<comment type="caution">
    <text evidence="1">The sequence shown here is derived from an EMBL/GenBank/DDBJ whole genome shotgun (WGS) entry which is preliminary data.</text>
</comment>
<dbReference type="EMBL" id="BGZK01004214">
    <property type="protein sequence ID" value="GBP07623.1"/>
    <property type="molecule type" value="Genomic_DNA"/>
</dbReference>
<organism evidence="1 2">
    <name type="scientific">Eumeta variegata</name>
    <name type="common">Bagworm moth</name>
    <name type="synonym">Eumeta japonica</name>
    <dbReference type="NCBI Taxonomy" id="151549"/>
    <lineage>
        <taxon>Eukaryota</taxon>
        <taxon>Metazoa</taxon>
        <taxon>Ecdysozoa</taxon>
        <taxon>Arthropoda</taxon>
        <taxon>Hexapoda</taxon>
        <taxon>Insecta</taxon>
        <taxon>Pterygota</taxon>
        <taxon>Neoptera</taxon>
        <taxon>Endopterygota</taxon>
        <taxon>Lepidoptera</taxon>
        <taxon>Glossata</taxon>
        <taxon>Ditrysia</taxon>
        <taxon>Tineoidea</taxon>
        <taxon>Psychidae</taxon>
        <taxon>Oiketicinae</taxon>
        <taxon>Eumeta</taxon>
    </lineage>
</organism>
<accession>A0A4C1SZD9</accession>
<evidence type="ECO:0000313" key="2">
    <source>
        <dbReference type="Proteomes" id="UP000299102"/>
    </source>
</evidence>
<evidence type="ECO:0000313" key="1">
    <source>
        <dbReference type="EMBL" id="GBP07623.1"/>
    </source>
</evidence>
<reference evidence="1 2" key="1">
    <citation type="journal article" date="2019" name="Commun. Biol.">
        <title>The bagworm genome reveals a unique fibroin gene that provides high tensile strength.</title>
        <authorList>
            <person name="Kono N."/>
            <person name="Nakamura H."/>
            <person name="Ohtoshi R."/>
            <person name="Tomita M."/>
            <person name="Numata K."/>
            <person name="Arakawa K."/>
        </authorList>
    </citation>
    <scope>NUCLEOTIDE SEQUENCE [LARGE SCALE GENOMIC DNA]</scope>
</reference>
<protein>
    <submittedName>
        <fullName evidence="1">Uncharacterized protein</fullName>
    </submittedName>
</protein>
<sequence length="87" mass="9939">MELLGTMDFTSRLKDIKQLPIKNETPAYDFLSVESAPSLHQSEWHWTSLETECKMSALVVIARRSATVGWNPILLSTLPNLKFFWTA</sequence>
<keyword evidence="2" id="KW-1185">Reference proteome</keyword>
<dbReference type="Proteomes" id="UP000299102">
    <property type="component" value="Unassembled WGS sequence"/>
</dbReference>
<gene>
    <name evidence="1" type="ORF">EVAR_70646_1</name>
</gene>
<dbReference type="AlphaFoldDB" id="A0A4C1SZD9"/>
<name>A0A4C1SZD9_EUMVA</name>